<gene>
    <name evidence="8" type="ORF">DERF_004048</name>
    <name evidence="7" type="ORF">HUG17_9432</name>
</gene>
<evidence type="ECO:0000313" key="8">
    <source>
        <dbReference type="EMBL" id="KAH9530229.1"/>
    </source>
</evidence>
<feature type="domain" description="PPIase cyclophilin-type" evidence="6">
    <location>
        <begin position="149"/>
        <end position="305"/>
    </location>
</feature>
<proteinExistence type="predicted"/>
<keyword evidence="9" id="KW-1185">Reference proteome</keyword>
<keyword evidence="4" id="KW-0697">Rotamase</keyword>
<dbReference type="InterPro" id="IPR002130">
    <property type="entry name" value="Cyclophilin-type_PPIase_dom"/>
</dbReference>
<evidence type="ECO:0000313" key="7">
    <source>
        <dbReference type="EMBL" id="KAH7638326.1"/>
    </source>
</evidence>
<dbReference type="PROSITE" id="PS00170">
    <property type="entry name" value="CSA_PPIASE_1"/>
    <property type="match status" value="1"/>
</dbReference>
<dbReference type="EC" id="5.2.1.8" evidence="3"/>
<dbReference type="GO" id="GO:0005737">
    <property type="term" value="C:cytoplasm"/>
    <property type="evidence" value="ECO:0007669"/>
    <property type="project" value="TreeGrafter"/>
</dbReference>
<dbReference type="FunFam" id="2.40.100.10:FF:000013">
    <property type="entry name" value="Peptidyl-prolyl cis-trans isomerase"/>
    <property type="match status" value="1"/>
</dbReference>
<comment type="catalytic activity">
    <reaction evidence="1">
        <text>[protein]-peptidylproline (omega=180) = [protein]-peptidylproline (omega=0)</text>
        <dbReference type="Rhea" id="RHEA:16237"/>
        <dbReference type="Rhea" id="RHEA-COMP:10747"/>
        <dbReference type="Rhea" id="RHEA-COMP:10748"/>
        <dbReference type="ChEBI" id="CHEBI:83833"/>
        <dbReference type="ChEBI" id="CHEBI:83834"/>
        <dbReference type="EC" id="5.2.1.8"/>
    </reaction>
</comment>
<dbReference type="EMBL" id="SDOV01000008">
    <property type="protein sequence ID" value="KAH7638326.1"/>
    <property type="molecule type" value="Genomic_DNA"/>
</dbReference>
<reference evidence="8" key="4">
    <citation type="journal article" date="2022" name="Res Sq">
        <title>Comparative Genomics Reveals Insights into the Divergent Evolution of Astigmatic Mites and Household Pest Adaptations.</title>
        <authorList>
            <person name="Xiong Q."/>
            <person name="Wan A.T.-Y."/>
            <person name="Liu X.-Y."/>
            <person name="Fung C.S.-H."/>
            <person name="Xiao X."/>
            <person name="Malainual N."/>
            <person name="Hou J."/>
            <person name="Wang L."/>
            <person name="Wang M."/>
            <person name="Yang K."/>
            <person name="Cui Y."/>
            <person name="Leung E."/>
            <person name="Nong W."/>
            <person name="Shin S.-K."/>
            <person name="Au S."/>
            <person name="Jeong K.Y."/>
            <person name="Chew F.T."/>
            <person name="Hui J."/>
            <person name="Leung T.F."/>
            <person name="Tungtrongchitr A."/>
            <person name="Zhong N."/>
            <person name="Liu Z."/>
            <person name="Tsui S."/>
        </authorList>
    </citation>
    <scope>NUCLEOTIDE SEQUENCE</scope>
    <source>
        <strain evidence="8">Derf</strain>
        <tissue evidence="8">Whole organism</tissue>
    </source>
</reference>
<evidence type="ECO:0000256" key="3">
    <source>
        <dbReference type="ARBA" id="ARBA00013194"/>
    </source>
</evidence>
<name>A0A922LC14_DERFA</name>
<dbReference type="AlphaFoldDB" id="A0A922LC14"/>
<keyword evidence="5" id="KW-0413">Isomerase</keyword>
<dbReference type="OrthoDB" id="193499at2759"/>
<dbReference type="PANTHER" id="PTHR11071:SF561">
    <property type="entry name" value="PEPTIDYL-PROLYL CIS-TRANS ISOMERASE D-RELATED"/>
    <property type="match status" value="1"/>
</dbReference>
<evidence type="ECO:0000256" key="4">
    <source>
        <dbReference type="ARBA" id="ARBA00023110"/>
    </source>
</evidence>
<dbReference type="EMBL" id="ASGP02000001">
    <property type="protein sequence ID" value="KAH9530229.1"/>
    <property type="molecule type" value="Genomic_DNA"/>
</dbReference>
<reference evidence="8" key="1">
    <citation type="submission" date="2013-05" db="EMBL/GenBank/DDBJ databases">
        <authorList>
            <person name="Yim A.K.Y."/>
            <person name="Chan T.F."/>
            <person name="Ji K.M."/>
            <person name="Liu X.Y."/>
            <person name="Zhou J.W."/>
            <person name="Li R.Q."/>
            <person name="Yang K.Y."/>
            <person name="Li J."/>
            <person name="Li M."/>
            <person name="Law P.T.W."/>
            <person name="Wu Y.L."/>
            <person name="Cai Z.L."/>
            <person name="Qin H."/>
            <person name="Bao Y."/>
            <person name="Leung R.K.K."/>
            <person name="Ng P.K.S."/>
            <person name="Zou J."/>
            <person name="Zhong X.J."/>
            <person name="Ran P.X."/>
            <person name="Zhong N.S."/>
            <person name="Liu Z.G."/>
            <person name="Tsui S.K.W."/>
        </authorList>
    </citation>
    <scope>NUCLEOTIDE SEQUENCE</scope>
    <source>
        <strain evidence="8">Derf</strain>
        <tissue evidence="8">Whole organism</tissue>
    </source>
</reference>
<dbReference type="PANTHER" id="PTHR11071">
    <property type="entry name" value="PEPTIDYL-PROLYL CIS-TRANS ISOMERASE"/>
    <property type="match status" value="1"/>
</dbReference>
<evidence type="ECO:0000259" key="6">
    <source>
        <dbReference type="PROSITE" id="PS50072"/>
    </source>
</evidence>
<dbReference type="PROSITE" id="PS50072">
    <property type="entry name" value="CSA_PPIASE_2"/>
    <property type="match status" value="1"/>
</dbReference>
<evidence type="ECO:0000256" key="5">
    <source>
        <dbReference type="ARBA" id="ARBA00023235"/>
    </source>
</evidence>
<evidence type="ECO:0000256" key="1">
    <source>
        <dbReference type="ARBA" id="ARBA00000971"/>
    </source>
</evidence>
<dbReference type="CDD" id="cd01926">
    <property type="entry name" value="cyclophilin_ABH_like"/>
    <property type="match status" value="1"/>
</dbReference>
<protein>
    <recommendedName>
        <fullName evidence="3">peptidylprolyl isomerase</fullName>
        <ecNumber evidence="3">5.2.1.8</ecNumber>
    </recommendedName>
</protein>
<reference evidence="7" key="2">
    <citation type="submission" date="2020-06" db="EMBL/GenBank/DDBJ databases">
        <authorList>
            <person name="Ji K."/>
            <person name="Li J."/>
        </authorList>
    </citation>
    <scope>NUCLEOTIDE SEQUENCE</scope>
    <source>
        <strain evidence="7">JKM2019</strain>
        <tissue evidence="7">Whole body</tissue>
    </source>
</reference>
<accession>A0A922LC14</accession>
<dbReference type="SUPFAM" id="SSF50891">
    <property type="entry name" value="Cyclophilin-like"/>
    <property type="match status" value="1"/>
</dbReference>
<dbReference type="Pfam" id="PF00160">
    <property type="entry name" value="Pro_isomerase"/>
    <property type="match status" value="1"/>
</dbReference>
<evidence type="ECO:0000313" key="9">
    <source>
        <dbReference type="Proteomes" id="UP000790347"/>
    </source>
</evidence>
<dbReference type="Gene3D" id="2.40.100.10">
    <property type="entry name" value="Cyclophilin-like"/>
    <property type="match status" value="1"/>
</dbReference>
<comment type="function">
    <text evidence="2">PPIases accelerate the folding of proteins. It catalyzes the cis-trans isomerization of proline imidic peptide bonds in oligopeptides.</text>
</comment>
<organism evidence="8 9">
    <name type="scientific">Dermatophagoides farinae</name>
    <name type="common">American house dust mite</name>
    <dbReference type="NCBI Taxonomy" id="6954"/>
    <lineage>
        <taxon>Eukaryota</taxon>
        <taxon>Metazoa</taxon>
        <taxon>Ecdysozoa</taxon>
        <taxon>Arthropoda</taxon>
        <taxon>Chelicerata</taxon>
        <taxon>Arachnida</taxon>
        <taxon>Acari</taxon>
        <taxon>Acariformes</taxon>
        <taxon>Sarcoptiformes</taxon>
        <taxon>Astigmata</taxon>
        <taxon>Psoroptidia</taxon>
        <taxon>Analgoidea</taxon>
        <taxon>Pyroglyphidae</taxon>
        <taxon>Dermatophagoidinae</taxon>
        <taxon>Dermatophagoides</taxon>
    </lineage>
</organism>
<dbReference type="PRINTS" id="PR00153">
    <property type="entry name" value="CSAPPISMRASE"/>
</dbReference>
<dbReference type="GO" id="GO:0006457">
    <property type="term" value="P:protein folding"/>
    <property type="evidence" value="ECO:0007669"/>
    <property type="project" value="InterPro"/>
</dbReference>
<reference evidence="7" key="3">
    <citation type="journal article" date="2021" name="World Allergy Organ. J.">
        <title>Chromosome-level assembly of Dermatophagoides farinae genome and transcriptome reveals two novel allergens Der f 37 and Der f 39.</title>
        <authorList>
            <person name="Chen J."/>
            <person name="Cai Z."/>
            <person name="Fan D."/>
            <person name="Hu J."/>
            <person name="Hou Y."/>
            <person name="He Y."/>
            <person name="Zhang Z."/>
            <person name="Zhao Z."/>
            <person name="Gao P."/>
            <person name="Hu W."/>
            <person name="Sun J."/>
            <person name="Li J."/>
            <person name="Ji K."/>
        </authorList>
    </citation>
    <scope>NUCLEOTIDE SEQUENCE</scope>
    <source>
        <strain evidence="7">JKM2019</strain>
    </source>
</reference>
<dbReference type="GO" id="GO:0016018">
    <property type="term" value="F:cyclosporin A binding"/>
    <property type="evidence" value="ECO:0007669"/>
    <property type="project" value="TreeGrafter"/>
</dbReference>
<dbReference type="GO" id="GO:0003755">
    <property type="term" value="F:peptidyl-prolyl cis-trans isomerase activity"/>
    <property type="evidence" value="ECO:0007669"/>
    <property type="project" value="UniProtKB-KW"/>
</dbReference>
<dbReference type="Proteomes" id="UP000828236">
    <property type="component" value="Unassembled WGS sequence"/>
</dbReference>
<dbReference type="Proteomes" id="UP000790347">
    <property type="component" value="Unassembled WGS sequence"/>
</dbReference>
<comment type="caution">
    <text evidence="8">The sequence shown here is derived from an EMBL/GenBank/DDBJ whole genome shotgun (WGS) entry which is preliminary data.</text>
</comment>
<sequence>MMAAALAGRRSLMSNRKCIHNDIISATMATTANTARYHNQIRSFHNHHRNISFHQNVPLRQPLLVSGGSSAAVIRRCFYSRSPLLSSESLLQQRKGSTFSFITTTRLPDSIVNHSKFNSLIGHCFVRQFSSTTNNANQSQSKMALPRVFFDIAADNQPLGRIVIELRSDVVPKTAENFRALCTGEKGFGFKSSSFHRIIPNFMIQGGDFTNHNGTGGKSIYGNKFADENFTLQHTGPGIMSMANAGPNTNGSQFFITTVKTTWLDGKHVVFGSVVEGMDIVKKVESYGSQSGKPSKKVTIANCGQL</sequence>
<evidence type="ECO:0000256" key="2">
    <source>
        <dbReference type="ARBA" id="ARBA00002388"/>
    </source>
</evidence>
<dbReference type="InterPro" id="IPR029000">
    <property type="entry name" value="Cyclophilin-like_dom_sf"/>
</dbReference>
<dbReference type="InterPro" id="IPR020892">
    <property type="entry name" value="Cyclophilin-type_PPIase_CS"/>
</dbReference>